<gene>
    <name evidence="1" type="ORF">MRB53_033533</name>
</gene>
<name>A0ACC2KVI0_PERAE</name>
<keyword evidence="2" id="KW-1185">Reference proteome</keyword>
<reference evidence="1 2" key="1">
    <citation type="journal article" date="2022" name="Hortic Res">
        <title>A haplotype resolved chromosomal level avocado genome allows analysis of novel avocado genes.</title>
        <authorList>
            <person name="Nath O."/>
            <person name="Fletcher S.J."/>
            <person name="Hayward A."/>
            <person name="Shaw L.M."/>
            <person name="Masouleh A.K."/>
            <person name="Furtado A."/>
            <person name="Henry R.J."/>
            <person name="Mitter N."/>
        </authorList>
    </citation>
    <scope>NUCLEOTIDE SEQUENCE [LARGE SCALE GENOMIC DNA]</scope>
    <source>
        <strain evidence="2">cv. Hass</strain>
    </source>
</reference>
<dbReference type="Proteomes" id="UP001234297">
    <property type="component" value="Chromosome 11"/>
</dbReference>
<evidence type="ECO:0000313" key="2">
    <source>
        <dbReference type="Proteomes" id="UP001234297"/>
    </source>
</evidence>
<accession>A0ACC2KVI0</accession>
<proteinExistence type="predicted"/>
<dbReference type="EMBL" id="CM056819">
    <property type="protein sequence ID" value="KAJ8625003.1"/>
    <property type="molecule type" value="Genomic_DNA"/>
</dbReference>
<organism evidence="1 2">
    <name type="scientific">Persea americana</name>
    <name type="common">Avocado</name>
    <dbReference type="NCBI Taxonomy" id="3435"/>
    <lineage>
        <taxon>Eukaryota</taxon>
        <taxon>Viridiplantae</taxon>
        <taxon>Streptophyta</taxon>
        <taxon>Embryophyta</taxon>
        <taxon>Tracheophyta</taxon>
        <taxon>Spermatophyta</taxon>
        <taxon>Magnoliopsida</taxon>
        <taxon>Magnoliidae</taxon>
        <taxon>Laurales</taxon>
        <taxon>Lauraceae</taxon>
        <taxon>Persea</taxon>
    </lineage>
</organism>
<evidence type="ECO:0000313" key="1">
    <source>
        <dbReference type="EMBL" id="KAJ8625003.1"/>
    </source>
</evidence>
<protein>
    <submittedName>
        <fullName evidence="1">Uncharacterized protein</fullName>
    </submittedName>
</protein>
<comment type="caution">
    <text evidence="1">The sequence shown here is derived from an EMBL/GenBank/DDBJ whole genome shotgun (WGS) entry which is preliminary data.</text>
</comment>
<sequence>MTRSLGAVGLRVDYSMSFPSGPVPLALALVGGAREAKAMGHVIVSRTGNLPVVPPAHSPLLLSSRQNRVGPAGPPANCSVGTYT</sequence>